<evidence type="ECO:0000313" key="1">
    <source>
        <dbReference type="EMBL" id="REF30286.1"/>
    </source>
</evidence>
<keyword evidence="2" id="KW-1185">Reference proteome</keyword>
<dbReference type="Proteomes" id="UP000256253">
    <property type="component" value="Unassembled WGS sequence"/>
</dbReference>
<protein>
    <recommendedName>
        <fullName evidence="3">Protein ImuA</fullName>
    </recommendedName>
</protein>
<name>A0A3D9ULR8_9MICO</name>
<reference evidence="1 2" key="1">
    <citation type="submission" date="2018-08" db="EMBL/GenBank/DDBJ databases">
        <title>Sequencing the genomes of 1000 actinobacteria strains.</title>
        <authorList>
            <person name="Klenk H.-P."/>
        </authorList>
    </citation>
    <scope>NUCLEOTIDE SEQUENCE [LARGE SCALE GENOMIC DNA]</scope>
    <source>
        <strain evidence="1 2">DSM 22967</strain>
    </source>
</reference>
<accession>A0A3D9ULR8</accession>
<proteinExistence type="predicted"/>
<evidence type="ECO:0000313" key="2">
    <source>
        <dbReference type="Proteomes" id="UP000256253"/>
    </source>
</evidence>
<comment type="caution">
    <text evidence="1">The sequence shown here is derived from an EMBL/GenBank/DDBJ whole genome shotgun (WGS) entry which is preliminary data.</text>
</comment>
<gene>
    <name evidence="1" type="ORF">DFJ65_1290</name>
</gene>
<dbReference type="EMBL" id="QTUA01000001">
    <property type="protein sequence ID" value="REF30286.1"/>
    <property type="molecule type" value="Genomic_DNA"/>
</dbReference>
<organism evidence="1 2">
    <name type="scientific">Calidifontibacter indicus</name>
    <dbReference type="NCBI Taxonomy" id="419650"/>
    <lineage>
        <taxon>Bacteria</taxon>
        <taxon>Bacillati</taxon>
        <taxon>Actinomycetota</taxon>
        <taxon>Actinomycetes</taxon>
        <taxon>Micrococcales</taxon>
        <taxon>Dermacoccaceae</taxon>
        <taxon>Calidifontibacter</taxon>
    </lineage>
</organism>
<dbReference type="AlphaFoldDB" id="A0A3D9ULR8"/>
<sequence length="205" mass="22011">MTALAPDVALEEKLAGLRELADAGSRASTLPSHPTLRDLLAPGLRRGSVHAFIGSTTLGIALMSGASTAGNWCATVGLPDLGIENMSSWGVDLDRLVLVPQVTAERWLDTVSALAEAIDIILACPPPTLPPSQRNRLQARLRHRGATLLVAGDWPQAASTLRVTEDRWIGLERGGGHLRGRELTITREVGHRRRSTTLHWPPPPS</sequence>
<evidence type="ECO:0008006" key="3">
    <source>
        <dbReference type="Google" id="ProtNLM"/>
    </source>
</evidence>
<dbReference type="OrthoDB" id="3873597at2"/>
<dbReference type="RefSeq" id="WP_115922299.1">
    <property type="nucleotide sequence ID" value="NZ_QTUA01000001.1"/>
</dbReference>